<sequence length="214" mass="23633">MSDSTRSASRRTNALLALFCTALLAACASGPPEPMVDFNPGYDFNTVDTIAWYRDSGHVSGENPLSLSDMTIDRVDLALRRALEAKGITVVDDPAKADLLLSWHLATEEKTDVRTYETPVYSGMYGAGWGPYNRYALYSCWSCMPTRTQTTVRHYTLGTFVVDMIDPGMKKSVWRSVTSSRLKGEPQRDQDKYDTAAARILAAFPPLQGLSTAD</sequence>
<accession>A0A095VV52</accession>
<protein>
    <submittedName>
        <fullName evidence="3">Putative lipoprotein</fullName>
    </submittedName>
</protein>
<dbReference type="RefSeq" id="WP_052094607.1">
    <property type="nucleotide sequence ID" value="NZ_KN234767.1"/>
</dbReference>
<name>A0A095VV52_9GAMM</name>
<dbReference type="Gene3D" id="3.30.160.670">
    <property type="match status" value="1"/>
</dbReference>
<gene>
    <name evidence="3" type="ORF">HRUBRA_00175</name>
</gene>
<keyword evidence="1" id="KW-0732">Signal</keyword>
<keyword evidence="4" id="KW-1185">Reference proteome</keyword>
<keyword evidence="3" id="KW-0449">Lipoprotein</keyword>
<dbReference type="Pfam" id="PF13590">
    <property type="entry name" value="DUF4136"/>
    <property type="match status" value="1"/>
</dbReference>
<dbReference type="STRING" id="1265313.HRUBRA_00175"/>
<dbReference type="EMBL" id="AUVB01000007">
    <property type="protein sequence ID" value="KGE05230.1"/>
    <property type="molecule type" value="Genomic_DNA"/>
</dbReference>
<organism evidence="3 4">
    <name type="scientific">Pseudohaliea rubra DSM 19751</name>
    <dbReference type="NCBI Taxonomy" id="1265313"/>
    <lineage>
        <taxon>Bacteria</taxon>
        <taxon>Pseudomonadati</taxon>
        <taxon>Pseudomonadota</taxon>
        <taxon>Gammaproteobacteria</taxon>
        <taxon>Cellvibrionales</taxon>
        <taxon>Halieaceae</taxon>
        <taxon>Pseudohaliea</taxon>
    </lineage>
</organism>
<feature type="signal peptide" evidence="1">
    <location>
        <begin position="1"/>
        <end position="25"/>
    </location>
</feature>
<evidence type="ECO:0000259" key="2">
    <source>
        <dbReference type="Pfam" id="PF13590"/>
    </source>
</evidence>
<dbReference type="Proteomes" id="UP000029640">
    <property type="component" value="Unassembled WGS sequence"/>
</dbReference>
<dbReference type="PROSITE" id="PS51257">
    <property type="entry name" value="PROKAR_LIPOPROTEIN"/>
    <property type="match status" value="1"/>
</dbReference>
<feature type="domain" description="DUF4136" evidence="2">
    <location>
        <begin position="36"/>
        <end position="206"/>
    </location>
</feature>
<evidence type="ECO:0000256" key="1">
    <source>
        <dbReference type="SAM" id="SignalP"/>
    </source>
</evidence>
<reference evidence="3 4" key="1">
    <citation type="journal article" date="2014" name="Genome Announc.">
        <title>Genome Sequence of Gammaproteobacterial Pseudohaliea rubra Type Strain DSM 19751, Isolated from Coastal Seawater of the Mediterranean Sea.</title>
        <authorList>
            <person name="Spring S."/>
            <person name="Fiebig A."/>
            <person name="Riedel T."/>
            <person name="Goker M."/>
            <person name="Klenk H.P."/>
        </authorList>
    </citation>
    <scope>NUCLEOTIDE SEQUENCE [LARGE SCALE GENOMIC DNA]</scope>
    <source>
        <strain evidence="3 4">DSM 19751</strain>
    </source>
</reference>
<evidence type="ECO:0000313" key="3">
    <source>
        <dbReference type="EMBL" id="KGE05230.1"/>
    </source>
</evidence>
<dbReference type="HOGENOM" id="CLU_113282_2_0_6"/>
<comment type="caution">
    <text evidence="3">The sequence shown here is derived from an EMBL/GenBank/DDBJ whole genome shotgun (WGS) entry which is preliminary data.</text>
</comment>
<proteinExistence type="predicted"/>
<dbReference type="AlphaFoldDB" id="A0A095VV52"/>
<dbReference type="InterPro" id="IPR025411">
    <property type="entry name" value="DUF4136"/>
</dbReference>
<evidence type="ECO:0000313" key="4">
    <source>
        <dbReference type="Proteomes" id="UP000029640"/>
    </source>
</evidence>
<feature type="chain" id="PRO_5001920109" evidence="1">
    <location>
        <begin position="26"/>
        <end position="214"/>
    </location>
</feature>